<keyword evidence="1" id="KW-1185">Reference proteome</keyword>
<dbReference type="RefSeq" id="XP_015871498.3">
    <property type="nucleotide sequence ID" value="XM_016016012.4"/>
</dbReference>
<dbReference type="InParanoid" id="A0A6P3Z438"/>
<reference evidence="2" key="1">
    <citation type="submission" date="2025-08" db="UniProtKB">
        <authorList>
            <consortium name="RefSeq"/>
        </authorList>
    </citation>
    <scope>IDENTIFICATION</scope>
    <source>
        <tissue evidence="2">Seedling</tissue>
    </source>
</reference>
<dbReference type="GeneID" id="107408608"/>
<accession>A0A6P3Z438</accession>
<evidence type="ECO:0000313" key="1">
    <source>
        <dbReference type="Proteomes" id="UP001652623"/>
    </source>
</evidence>
<gene>
    <name evidence="2" type="primary">LOC107408608</name>
</gene>
<evidence type="ECO:0000313" key="2">
    <source>
        <dbReference type="RefSeq" id="XP_015871498.3"/>
    </source>
</evidence>
<dbReference type="AlphaFoldDB" id="A0A6P3Z438"/>
<protein>
    <submittedName>
        <fullName evidence="2">Uncharacterized protein LOC107408608</fullName>
    </submittedName>
</protein>
<dbReference type="Proteomes" id="UP001652623">
    <property type="component" value="Chromosome 5"/>
</dbReference>
<name>A0A6P3Z438_ZIZJJ</name>
<dbReference type="PANTHER" id="PTHR33735">
    <property type="entry name" value="EXPRESSED PROTEIN"/>
    <property type="match status" value="1"/>
</dbReference>
<sequence>MSTTASVSSPYSSIILQSSRSGSPSKHCQASIFHSGCLAKRNEKCHFLGNSSSLYLKTSHLEMLITGKTKMDMVVNNGVVPGPPFPDSDTFPGSWKGWILGLLMTVILPFLTNKWGPLLKFKKDVETAVDTAEDVLEKVEKVAEDIGKVADEIGDHLPEGAKLRKAAQFVEDIAKETVKDINLAEDIIDKVEDVEKDVESFIGPWVNNQADKTTQDTNAKSA</sequence>
<organism evidence="1 2">
    <name type="scientific">Ziziphus jujuba</name>
    <name type="common">Chinese jujube</name>
    <name type="synonym">Ziziphus sativa</name>
    <dbReference type="NCBI Taxonomy" id="326968"/>
    <lineage>
        <taxon>Eukaryota</taxon>
        <taxon>Viridiplantae</taxon>
        <taxon>Streptophyta</taxon>
        <taxon>Embryophyta</taxon>
        <taxon>Tracheophyta</taxon>
        <taxon>Spermatophyta</taxon>
        <taxon>Magnoliopsida</taxon>
        <taxon>eudicotyledons</taxon>
        <taxon>Gunneridae</taxon>
        <taxon>Pentapetalae</taxon>
        <taxon>rosids</taxon>
        <taxon>fabids</taxon>
        <taxon>Rosales</taxon>
        <taxon>Rhamnaceae</taxon>
        <taxon>Paliureae</taxon>
        <taxon>Ziziphus</taxon>
    </lineage>
</organism>
<dbReference type="KEGG" id="zju:107408608"/>
<dbReference type="PANTHER" id="PTHR33735:SF14">
    <property type="entry name" value="PHAGE CAPSID SCAFFOLDING PROTEIN (GPO) SERINE PEPTIDASE"/>
    <property type="match status" value="1"/>
</dbReference>
<proteinExistence type="predicted"/>